<feature type="region of interest" description="Disordered" evidence="1">
    <location>
        <begin position="1"/>
        <end position="33"/>
    </location>
</feature>
<organism evidence="2 3">
    <name type="scientific">Merluccius polli</name>
    <name type="common">Benguela hake</name>
    <name type="synonym">Merluccius cadenati</name>
    <dbReference type="NCBI Taxonomy" id="89951"/>
    <lineage>
        <taxon>Eukaryota</taxon>
        <taxon>Metazoa</taxon>
        <taxon>Chordata</taxon>
        <taxon>Craniata</taxon>
        <taxon>Vertebrata</taxon>
        <taxon>Euteleostomi</taxon>
        <taxon>Actinopterygii</taxon>
        <taxon>Neopterygii</taxon>
        <taxon>Teleostei</taxon>
        <taxon>Neoteleostei</taxon>
        <taxon>Acanthomorphata</taxon>
        <taxon>Zeiogadaria</taxon>
        <taxon>Gadariae</taxon>
        <taxon>Gadiformes</taxon>
        <taxon>Gadoidei</taxon>
        <taxon>Merlucciidae</taxon>
        <taxon>Merluccius</taxon>
    </lineage>
</organism>
<evidence type="ECO:0000256" key="1">
    <source>
        <dbReference type="SAM" id="MobiDB-lite"/>
    </source>
</evidence>
<protein>
    <submittedName>
        <fullName evidence="2">Uncharacterized protein</fullName>
    </submittedName>
</protein>
<accession>A0AA47PBK6</accession>
<keyword evidence="3" id="KW-1185">Reference proteome</keyword>
<evidence type="ECO:0000313" key="2">
    <source>
        <dbReference type="EMBL" id="KAK0155930.1"/>
    </source>
</evidence>
<gene>
    <name evidence="2" type="ORF">N1851_001534</name>
</gene>
<proteinExistence type="predicted"/>
<sequence length="106" mass="12306">MDIPTQFQSEGKRKRKRKRMPDEDDEDGDAYEDNAANTFRNQNFFVAMDSIISALSSRFQSTASICETFAPILKFADMSEEQIKVTCRTLTRTYRNDLTAGFEEWE</sequence>
<evidence type="ECO:0000313" key="3">
    <source>
        <dbReference type="Proteomes" id="UP001174136"/>
    </source>
</evidence>
<comment type="caution">
    <text evidence="2">The sequence shown here is derived from an EMBL/GenBank/DDBJ whole genome shotgun (WGS) entry which is preliminary data.</text>
</comment>
<dbReference type="AlphaFoldDB" id="A0AA47PBK6"/>
<feature type="compositionally biased region" description="Acidic residues" evidence="1">
    <location>
        <begin position="22"/>
        <end position="32"/>
    </location>
</feature>
<dbReference type="EMBL" id="JAOPHQ010000062">
    <property type="protein sequence ID" value="KAK0155930.1"/>
    <property type="molecule type" value="Genomic_DNA"/>
</dbReference>
<name>A0AA47PBK6_MERPO</name>
<dbReference type="Proteomes" id="UP001174136">
    <property type="component" value="Unassembled WGS sequence"/>
</dbReference>
<reference evidence="2" key="1">
    <citation type="journal article" date="2023" name="Front. Mar. Sci.">
        <title>A new Merluccius polli reference genome to investigate the effects of global change in West African waters.</title>
        <authorList>
            <person name="Mateo J.L."/>
            <person name="Blanco-Fernandez C."/>
            <person name="Garcia-Vazquez E."/>
            <person name="Machado-Schiaffino G."/>
        </authorList>
    </citation>
    <scope>NUCLEOTIDE SEQUENCE</scope>
    <source>
        <strain evidence="2">C29</strain>
        <tissue evidence="2">Fin</tissue>
    </source>
</reference>